<dbReference type="PROSITE" id="PS50850">
    <property type="entry name" value="MFS"/>
    <property type="match status" value="1"/>
</dbReference>
<organism evidence="10 11">
    <name type="scientific">Monosporascus ibericus</name>
    <dbReference type="NCBI Taxonomy" id="155417"/>
    <lineage>
        <taxon>Eukaryota</taxon>
        <taxon>Fungi</taxon>
        <taxon>Dikarya</taxon>
        <taxon>Ascomycota</taxon>
        <taxon>Pezizomycotina</taxon>
        <taxon>Sordariomycetes</taxon>
        <taxon>Xylariomycetidae</taxon>
        <taxon>Xylariales</taxon>
        <taxon>Xylariales incertae sedis</taxon>
        <taxon>Monosporascus</taxon>
    </lineage>
</organism>
<feature type="transmembrane region" description="Helical" evidence="8">
    <location>
        <begin position="481"/>
        <end position="499"/>
    </location>
</feature>
<feature type="compositionally biased region" description="Polar residues" evidence="7">
    <location>
        <begin position="51"/>
        <end position="62"/>
    </location>
</feature>
<dbReference type="InterPro" id="IPR005828">
    <property type="entry name" value="MFS_sugar_transport-like"/>
</dbReference>
<evidence type="ECO:0000256" key="2">
    <source>
        <dbReference type="ARBA" id="ARBA00010992"/>
    </source>
</evidence>
<reference evidence="10 11" key="1">
    <citation type="submission" date="2018-06" db="EMBL/GenBank/DDBJ databases">
        <title>Complete Genomes of Monosporascus.</title>
        <authorList>
            <person name="Robinson A.J."/>
            <person name="Natvig D.O."/>
        </authorList>
    </citation>
    <scope>NUCLEOTIDE SEQUENCE [LARGE SCALE GENOMIC DNA]</scope>
    <source>
        <strain evidence="10 11">CBS 110550</strain>
    </source>
</reference>
<keyword evidence="4 8" id="KW-0812">Transmembrane</keyword>
<feature type="transmembrane region" description="Helical" evidence="8">
    <location>
        <begin position="506"/>
        <end position="525"/>
    </location>
</feature>
<dbReference type="InterPro" id="IPR005829">
    <property type="entry name" value="Sugar_transporter_CS"/>
</dbReference>
<proteinExistence type="inferred from homology"/>
<protein>
    <recommendedName>
        <fullName evidence="9">Major facilitator superfamily (MFS) profile domain-containing protein</fullName>
    </recommendedName>
</protein>
<accession>A0A4Q4T2J9</accession>
<dbReference type="EMBL" id="QJNU01000545">
    <property type="protein sequence ID" value="RYO95545.1"/>
    <property type="molecule type" value="Genomic_DNA"/>
</dbReference>
<comment type="caution">
    <text evidence="10">The sequence shown here is derived from an EMBL/GenBank/DDBJ whole genome shotgun (WGS) entry which is preliminary data.</text>
</comment>
<dbReference type="STRING" id="155417.A0A4Q4T2J9"/>
<evidence type="ECO:0000256" key="4">
    <source>
        <dbReference type="ARBA" id="ARBA00022692"/>
    </source>
</evidence>
<feature type="region of interest" description="Disordered" evidence="7">
    <location>
        <begin position="130"/>
        <end position="152"/>
    </location>
</feature>
<feature type="transmembrane region" description="Helical" evidence="8">
    <location>
        <begin position="605"/>
        <end position="623"/>
    </location>
</feature>
<dbReference type="OrthoDB" id="6133115at2759"/>
<dbReference type="InterPro" id="IPR020846">
    <property type="entry name" value="MFS_dom"/>
</dbReference>
<evidence type="ECO:0000256" key="1">
    <source>
        <dbReference type="ARBA" id="ARBA00004141"/>
    </source>
</evidence>
<dbReference type="PROSITE" id="PS00216">
    <property type="entry name" value="SUGAR_TRANSPORT_1"/>
    <property type="match status" value="2"/>
</dbReference>
<evidence type="ECO:0000256" key="6">
    <source>
        <dbReference type="ARBA" id="ARBA00023136"/>
    </source>
</evidence>
<dbReference type="GO" id="GO:0016020">
    <property type="term" value="C:membrane"/>
    <property type="evidence" value="ECO:0007669"/>
    <property type="project" value="UniProtKB-SubCell"/>
</dbReference>
<keyword evidence="5 8" id="KW-1133">Transmembrane helix</keyword>
<feature type="domain" description="Major facilitator superfamily (MFS) profile" evidence="9">
    <location>
        <begin position="186"/>
        <end position="628"/>
    </location>
</feature>
<dbReference type="SUPFAM" id="SSF103473">
    <property type="entry name" value="MFS general substrate transporter"/>
    <property type="match status" value="1"/>
</dbReference>
<feature type="compositionally biased region" description="Basic and acidic residues" evidence="7">
    <location>
        <begin position="132"/>
        <end position="149"/>
    </location>
</feature>
<evidence type="ECO:0000256" key="8">
    <source>
        <dbReference type="SAM" id="Phobius"/>
    </source>
</evidence>
<feature type="transmembrane region" description="Helical" evidence="8">
    <location>
        <begin position="315"/>
        <end position="338"/>
    </location>
</feature>
<evidence type="ECO:0000256" key="7">
    <source>
        <dbReference type="SAM" id="MobiDB-lite"/>
    </source>
</evidence>
<evidence type="ECO:0000256" key="5">
    <source>
        <dbReference type="ARBA" id="ARBA00022989"/>
    </source>
</evidence>
<dbReference type="InterPro" id="IPR003663">
    <property type="entry name" value="Sugar/inositol_transpt"/>
</dbReference>
<comment type="similarity">
    <text evidence="2">Belongs to the major facilitator superfamily. Sugar transporter (TC 2.A.1.1) family.</text>
</comment>
<evidence type="ECO:0000313" key="10">
    <source>
        <dbReference type="EMBL" id="RYO95545.1"/>
    </source>
</evidence>
<dbReference type="PANTHER" id="PTHR48022:SF79">
    <property type="entry name" value="LACTOSE PERMEASE, PUTATIVE (AFU_ORTHOLOGUE AFUA_6G01860)-RELATED"/>
    <property type="match status" value="1"/>
</dbReference>
<evidence type="ECO:0000313" key="11">
    <source>
        <dbReference type="Proteomes" id="UP000293360"/>
    </source>
</evidence>
<keyword evidence="11" id="KW-1185">Reference proteome</keyword>
<name>A0A4Q4T2J9_9PEZI</name>
<feature type="transmembrane region" description="Helical" evidence="8">
    <location>
        <begin position="350"/>
        <end position="367"/>
    </location>
</feature>
<dbReference type="Gene3D" id="1.20.1250.20">
    <property type="entry name" value="MFS general substrate transporter like domains"/>
    <property type="match status" value="1"/>
</dbReference>
<dbReference type="Proteomes" id="UP000293360">
    <property type="component" value="Unassembled WGS sequence"/>
</dbReference>
<keyword evidence="6 8" id="KW-0472">Membrane</keyword>
<dbReference type="InterPro" id="IPR036259">
    <property type="entry name" value="MFS_trans_sf"/>
</dbReference>
<evidence type="ECO:0000256" key="3">
    <source>
        <dbReference type="ARBA" id="ARBA00022448"/>
    </source>
</evidence>
<dbReference type="Pfam" id="PF00083">
    <property type="entry name" value="Sugar_tr"/>
    <property type="match status" value="1"/>
</dbReference>
<feature type="transmembrane region" description="Helical" evidence="8">
    <location>
        <begin position="258"/>
        <end position="277"/>
    </location>
</feature>
<dbReference type="PANTHER" id="PTHR48022">
    <property type="entry name" value="PLASTIDIC GLUCOSE TRANSPORTER 4"/>
    <property type="match status" value="1"/>
</dbReference>
<dbReference type="GO" id="GO:0005351">
    <property type="term" value="F:carbohydrate:proton symporter activity"/>
    <property type="evidence" value="ECO:0007669"/>
    <property type="project" value="TreeGrafter"/>
</dbReference>
<gene>
    <name evidence="10" type="ORF">DL764_007667</name>
</gene>
<feature type="transmembrane region" description="Helical" evidence="8">
    <location>
        <begin position="181"/>
        <end position="199"/>
    </location>
</feature>
<dbReference type="AlphaFoldDB" id="A0A4Q4T2J9"/>
<feature type="transmembrane region" description="Helical" evidence="8">
    <location>
        <begin position="577"/>
        <end position="599"/>
    </location>
</feature>
<feature type="transmembrane region" description="Helical" evidence="8">
    <location>
        <begin position="226"/>
        <end position="251"/>
    </location>
</feature>
<feature type="transmembrane region" description="Helical" evidence="8">
    <location>
        <begin position="537"/>
        <end position="556"/>
    </location>
</feature>
<feature type="region of interest" description="Disordered" evidence="7">
    <location>
        <begin position="37"/>
        <end position="62"/>
    </location>
</feature>
<comment type="subcellular location">
    <subcellularLocation>
        <location evidence="1">Membrane</location>
        <topology evidence="1">Multi-pass membrane protein</topology>
    </subcellularLocation>
</comment>
<feature type="transmembrane region" description="Helical" evidence="8">
    <location>
        <begin position="283"/>
        <end position="303"/>
    </location>
</feature>
<dbReference type="FunFam" id="1.20.1250.20:FF:000134">
    <property type="entry name" value="MFS sugar transporter protein"/>
    <property type="match status" value="1"/>
</dbReference>
<sequence>MAIASYETFITWGLVPRFMGTAASESRQLEFLVSYPTQAPGEPENQGEALCSSSSSGWNQMTNPEKQIHKLKSLVPQGDEAARACGGKKAYQNELGVLLSTRLTPPSSRGAGVDGLEAMQGNMRRGGAMTMEKARANSSADHHDGDAQPRGHNVSHLKVQSVALADAVAKDSPNYKTLSQIKLYGIMLFATLNCIMNGYDGSVMGSINAMDQFHEYFDVGRTGPKIGLVTAIYTAGQICGAFFAGWVLDVFGRKKGMALGASFIIIGSIVQATSHALDQFVGGRYLVGFGVPLCVTSAPTYLVEMAYPTWRGLAGGLYNVFGWYVGALTATWTCYGTGLIGNNWSWRIPYIVQAVPAAIVISTVWLLPESPRWLYAKDKGELARQILVKYHGNGNPDSAVVRLEYEEIQQSIGYERESREMKWWDYRVLVNTRPARYRMWIVMLVAVFNQFTGGSVISYYLPTMIDAVGMHSSRQQLLINALNSVFSFCGGICGAFFVERAGRRPLLLWGVFLSGIVYIPINVLAAKAGAQIETGAGYAFIAMIYSYGIISSFCWTPLQALYPAEILSNDIRAKGMAVKNFTGGLAGFINMYATPVALADIGWKTYTIFLCLHALHWVLMYFVTVETKGRSLEELEEIFNDPKPVKKSKQRFEVVVSDGAGVKIDES</sequence>
<dbReference type="InterPro" id="IPR050360">
    <property type="entry name" value="MFS_Sugar_Transporters"/>
</dbReference>
<feature type="transmembrane region" description="Helical" evidence="8">
    <location>
        <begin position="440"/>
        <end position="461"/>
    </location>
</feature>
<dbReference type="NCBIfam" id="TIGR00879">
    <property type="entry name" value="SP"/>
    <property type="match status" value="1"/>
</dbReference>
<keyword evidence="3" id="KW-0813">Transport</keyword>
<evidence type="ECO:0000259" key="9">
    <source>
        <dbReference type="PROSITE" id="PS50850"/>
    </source>
</evidence>